<gene>
    <name evidence="11" type="ORF">DVH24_000589</name>
</gene>
<feature type="active site" description="Nucleophile" evidence="8">
    <location>
        <position position="263"/>
    </location>
</feature>
<dbReference type="GO" id="GO:0004197">
    <property type="term" value="F:cysteine-type endopeptidase activity"/>
    <property type="evidence" value="ECO:0007669"/>
    <property type="project" value="UniProtKB-EC"/>
</dbReference>
<evidence type="ECO:0000256" key="1">
    <source>
        <dbReference type="ARBA" id="ARBA00000810"/>
    </source>
</evidence>
<dbReference type="InterPro" id="IPR048501">
    <property type="entry name" value="Legum_prodom"/>
</dbReference>
<evidence type="ECO:0000259" key="10">
    <source>
        <dbReference type="Pfam" id="PF20985"/>
    </source>
</evidence>
<dbReference type="PIRSF" id="PIRSF019663">
    <property type="entry name" value="Legumain"/>
    <property type="match status" value="1"/>
</dbReference>
<dbReference type="AlphaFoldDB" id="A0A498J0F8"/>
<feature type="active site" evidence="8">
    <location>
        <position position="220"/>
    </location>
</feature>
<dbReference type="FunFam" id="1.10.132.130:FF:000001">
    <property type="entry name" value="Vacuolar-processing enzyme beta-isozyme"/>
    <property type="match status" value="1"/>
</dbReference>
<protein>
    <recommendedName>
        <fullName evidence="3">legumain</fullName>
        <ecNumber evidence="3">3.4.22.34</ecNumber>
    </recommendedName>
</protein>
<evidence type="ECO:0000313" key="11">
    <source>
        <dbReference type="EMBL" id="RXH88990.1"/>
    </source>
</evidence>
<keyword evidence="6" id="KW-0378">Hydrolase</keyword>
<evidence type="ECO:0000256" key="7">
    <source>
        <dbReference type="ARBA" id="ARBA00022807"/>
    </source>
</evidence>
<dbReference type="GO" id="GO:0006624">
    <property type="term" value="P:vacuolar protein processing"/>
    <property type="evidence" value="ECO:0007669"/>
    <property type="project" value="TreeGrafter"/>
</dbReference>
<reference evidence="11 12" key="1">
    <citation type="submission" date="2018-10" db="EMBL/GenBank/DDBJ databases">
        <title>A high-quality apple genome assembly.</title>
        <authorList>
            <person name="Hu J."/>
        </authorList>
    </citation>
    <scope>NUCLEOTIDE SEQUENCE [LARGE SCALE GENOMIC DNA]</scope>
    <source>
        <strain evidence="12">cv. HFTH1</strain>
        <tissue evidence="11">Young leaf</tissue>
    </source>
</reference>
<dbReference type="PANTHER" id="PTHR12000:SF50">
    <property type="entry name" value="VACUOLAR-PROCESSING ENZYME GAMMA-ISOZYME"/>
    <property type="match status" value="1"/>
</dbReference>
<evidence type="ECO:0000313" key="12">
    <source>
        <dbReference type="Proteomes" id="UP000290289"/>
    </source>
</evidence>
<dbReference type="InterPro" id="IPR046427">
    <property type="entry name" value="Legumain_prodom_sf"/>
</dbReference>
<evidence type="ECO:0000256" key="5">
    <source>
        <dbReference type="ARBA" id="ARBA00022729"/>
    </source>
</evidence>
<keyword evidence="9" id="KW-0812">Transmembrane</keyword>
<dbReference type="PIRSF" id="PIRSF500139">
    <property type="entry name" value="AE"/>
    <property type="match status" value="1"/>
</dbReference>
<name>A0A498J0F8_MALDO</name>
<dbReference type="CDD" id="cd21115">
    <property type="entry name" value="legumain_C"/>
    <property type="match status" value="1"/>
</dbReference>
<evidence type="ECO:0000256" key="3">
    <source>
        <dbReference type="ARBA" id="ARBA00012628"/>
    </source>
</evidence>
<feature type="domain" description="Legumain prodomain" evidence="10">
    <location>
        <begin position="439"/>
        <end position="535"/>
    </location>
</feature>
<keyword evidence="5" id="KW-0732">Signal</keyword>
<dbReference type="FunFam" id="3.40.50.1460:FF:000006">
    <property type="entry name" value="Legumain"/>
    <property type="match status" value="1"/>
</dbReference>
<accession>A0A498J0F8</accession>
<feature type="transmembrane region" description="Helical" evidence="9">
    <location>
        <begin position="47"/>
        <end position="73"/>
    </location>
</feature>
<dbReference type="PANTHER" id="PTHR12000">
    <property type="entry name" value="HEMOGLOBINASE FAMILY MEMBER"/>
    <property type="match status" value="1"/>
</dbReference>
<dbReference type="GO" id="GO:0005773">
    <property type="term" value="C:vacuole"/>
    <property type="evidence" value="ECO:0007669"/>
    <property type="project" value="GOC"/>
</dbReference>
<comment type="catalytic activity">
    <reaction evidence="1">
        <text>Hydrolysis of proteins and small molecule substrates at -Asn-|-Xaa- bonds.</text>
        <dbReference type="EC" id="3.4.22.34"/>
    </reaction>
</comment>
<evidence type="ECO:0000256" key="2">
    <source>
        <dbReference type="ARBA" id="ARBA00009941"/>
    </source>
</evidence>
<keyword evidence="4" id="KW-0645">Protease</keyword>
<proteinExistence type="inferred from homology"/>
<keyword evidence="12" id="KW-1185">Reference proteome</keyword>
<dbReference type="Pfam" id="PF01650">
    <property type="entry name" value="Peptidase_C13"/>
    <property type="match status" value="1"/>
</dbReference>
<dbReference type="Gene3D" id="3.40.50.1460">
    <property type="match status" value="1"/>
</dbReference>
<dbReference type="PRINTS" id="PR00776">
    <property type="entry name" value="HEMOGLOBNASE"/>
</dbReference>
<evidence type="ECO:0000256" key="6">
    <source>
        <dbReference type="ARBA" id="ARBA00022801"/>
    </source>
</evidence>
<evidence type="ECO:0000256" key="9">
    <source>
        <dbReference type="SAM" id="Phobius"/>
    </source>
</evidence>
<dbReference type="EC" id="3.4.22.34" evidence="3"/>
<dbReference type="EMBL" id="RDQH01000335">
    <property type="protein sequence ID" value="RXH88990.1"/>
    <property type="molecule type" value="Genomic_DNA"/>
</dbReference>
<dbReference type="InterPro" id="IPR043577">
    <property type="entry name" value="AE"/>
</dbReference>
<dbReference type="Gene3D" id="1.10.132.130">
    <property type="match status" value="1"/>
</dbReference>
<dbReference type="InterPro" id="IPR001096">
    <property type="entry name" value="Peptidase_C13"/>
</dbReference>
<evidence type="ECO:0000256" key="8">
    <source>
        <dbReference type="PIRSR" id="PIRSR019663-1"/>
    </source>
</evidence>
<organism evidence="11 12">
    <name type="scientific">Malus domestica</name>
    <name type="common">Apple</name>
    <name type="synonym">Pyrus malus</name>
    <dbReference type="NCBI Taxonomy" id="3750"/>
    <lineage>
        <taxon>Eukaryota</taxon>
        <taxon>Viridiplantae</taxon>
        <taxon>Streptophyta</taxon>
        <taxon>Embryophyta</taxon>
        <taxon>Tracheophyta</taxon>
        <taxon>Spermatophyta</taxon>
        <taxon>Magnoliopsida</taxon>
        <taxon>eudicotyledons</taxon>
        <taxon>Gunneridae</taxon>
        <taxon>Pentapetalae</taxon>
        <taxon>rosids</taxon>
        <taxon>fabids</taxon>
        <taxon>Rosales</taxon>
        <taxon>Rosaceae</taxon>
        <taxon>Amygdaloideae</taxon>
        <taxon>Maleae</taxon>
        <taxon>Malus</taxon>
    </lineage>
</organism>
<sequence>MLKYLIRYLFLFLSLIQRKTNENDFKTLSFNDKDKIKGKVNSTRIDFLVTLICRMACGALLFVALLSLIVGSWCLPENAELKDFGTNKDNGPPSNTEKKGNRWAVLVAGSNEYYNYRHQADISHAYQILKKGGLKDENIIVFMYDDIAYNPENPRQGVIVNKPNGPNVYKGVPKDYTGTDVNSNNFYNVILGNKSALTGGSGKVLLSGPNDHVFIYYADHGSAGLLAMPTDGDYVYAKDLIRVLKKKHASRGFKSMVLYVEACESGSMFDGILPRNLNIYATTSANPEESSYGTYCPGEDPPVAQEYGTCLGDFDISDSRKETLQQQYERVTCILNFISLCVIILAKIRIVYMTMSAKLQVRRRTNKSHVMQYGDMSRRQQFLVTYMGGYLSKHSTSTSDISSPLISRVVNQRDTKLHYFQHKLRRAPTGSQEESEARKQLLDEIAHRKHVDDSIHKIGELLFGHRESSNMLMKGRPRGQPLVDNWDCFKKLLKIYEKYCGHFSAYGMKHTRAIANMCNAGITAEKMVVASDQTCSKKPHV</sequence>
<evidence type="ECO:0000256" key="4">
    <source>
        <dbReference type="ARBA" id="ARBA00022670"/>
    </source>
</evidence>
<comment type="caution">
    <text evidence="11">The sequence shown here is derived from an EMBL/GenBank/DDBJ whole genome shotgun (WGS) entry which is preliminary data.</text>
</comment>
<comment type="similarity">
    <text evidence="2">Belongs to the peptidase C13 family.</text>
</comment>
<keyword evidence="7" id="KW-0788">Thiol protease</keyword>
<keyword evidence="9" id="KW-0472">Membrane</keyword>
<dbReference type="Pfam" id="PF20985">
    <property type="entry name" value="Legum_prodom"/>
    <property type="match status" value="1"/>
</dbReference>
<dbReference type="Proteomes" id="UP000290289">
    <property type="component" value="Chromosome 9"/>
</dbReference>
<keyword evidence="9" id="KW-1133">Transmembrane helix</keyword>
<dbReference type="GO" id="GO:0051603">
    <property type="term" value="P:proteolysis involved in protein catabolic process"/>
    <property type="evidence" value="ECO:0007669"/>
    <property type="project" value="InterPro"/>
</dbReference>